<dbReference type="InterPro" id="IPR008869">
    <property type="entry name" value="MlaC/ttg2D"/>
</dbReference>
<proteinExistence type="predicted"/>
<organism evidence="2 3">
    <name type="scientific">Salibaculum griseiflavum</name>
    <dbReference type="NCBI Taxonomy" id="1914409"/>
    <lineage>
        <taxon>Bacteria</taxon>
        <taxon>Pseudomonadati</taxon>
        <taxon>Pseudomonadota</taxon>
        <taxon>Alphaproteobacteria</taxon>
        <taxon>Rhodobacterales</taxon>
        <taxon>Roseobacteraceae</taxon>
        <taxon>Salibaculum</taxon>
    </lineage>
</organism>
<protein>
    <submittedName>
        <fullName evidence="2">ABC transporter</fullName>
    </submittedName>
</protein>
<feature type="chain" id="PRO_5016059499" evidence="1">
    <location>
        <begin position="26"/>
        <end position="197"/>
    </location>
</feature>
<dbReference type="PANTHER" id="PTHR36573:SF1">
    <property type="entry name" value="INTERMEMBRANE PHOSPHOLIPID TRANSPORT SYSTEM BINDING PROTEIN MLAC"/>
    <property type="match status" value="1"/>
</dbReference>
<dbReference type="InterPro" id="IPR042245">
    <property type="entry name" value="Tgt2/MlaC_sf"/>
</dbReference>
<dbReference type="Pfam" id="PF05494">
    <property type="entry name" value="MlaC"/>
    <property type="match status" value="1"/>
</dbReference>
<gene>
    <name evidence="2" type="ORF">DFK10_00700</name>
</gene>
<feature type="signal peptide" evidence="1">
    <location>
        <begin position="1"/>
        <end position="25"/>
    </location>
</feature>
<evidence type="ECO:0000256" key="1">
    <source>
        <dbReference type="SAM" id="SignalP"/>
    </source>
</evidence>
<dbReference type="AlphaFoldDB" id="A0A2V1PC11"/>
<evidence type="ECO:0000313" key="3">
    <source>
        <dbReference type="Proteomes" id="UP000245293"/>
    </source>
</evidence>
<evidence type="ECO:0000313" key="2">
    <source>
        <dbReference type="EMBL" id="PWG18697.1"/>
    </source>
</evidence>
<accession>A0A2V1PC11</accession>
<dbReference type="EMBL" id="QETF01000001">
    <property type="protein sequence ID" value="PWG18697.1"/>
    <property type="molecule type" value="Genomic_DNA"/>
</dbReference>
<dbReference type="PANTHER" id="PTHR36573">
    <property type="entry name" value="INTERMEMBRANE PHOSPHOLIPID TRANSPORT SYSTEM BINDING PROTEIN MLAC"/>
    <property type="match status" value="1"/>
</dbReference>
<keyword evidence="3" id="KW-1185">Reference proteome</keyword>
<comment type="caution">
    <text evidence="2">The sequence shown here is derived from an EMBL/GenBank/DDBJ whole genome shotgun (WGS) entry which is preliminary data.</text>
</comment>
<keyword evidence="1" id="KW-0732">Signal</keyword>
<dbReference type="Proteomes" id="UP000245293">
    <property type="component" value="Unassembled WGS sequence"/>
</dbReference>
<dbReference type="OrthoDB" id="7839352at2"/>
<name>A0A2V1PC11_9RHOB</name>
<reference evidence="3" key="1">
    <citation type="submission" date="2018-05" db="EMBL/GenBank/DDBJ databases">
        <authorList>
            <person name="Du Z."/>
            <person name="Wang X."/>
        </authorList>
    </citation>
    <scope>NUCLEOTIDE SEQUENCE [LARGE SCALE GENOMIC DNA]</scope>
    <source>
        <strain evidence="3">WDS4C29</strain>
    </source>
</reference>
<sequence>MSRRQFTALGLAATVATAVPVPAFALTGAQAQALVDRAVADINAIISSGGTEAQMVRQFKDVFDDYAHTAAIAASALGVAGRSASNAQRSAFVDAFGLYLANKYGRRFREFEGGEIIVQRTVPVNNYMEVQTIADLPGQAPFRVDFHVYDRPGRPVFFNLIVEGVNLLVSERQEIGAMLDQRGGNLDRLIADLRAMG</sequence>
<dbReference type="Gene3D" id="3.10.450.710">
    <property type="entry name" value="Tgt2/MlaC"/>
    <property type="match status" value="1"/>
</dbReference>